<protein>
    <submittedName>
        <fullName evidence="2">Uncharacterized protein</fullName>
    </submittedName>
</protein>
<accession>A0A834MLV0</accession>
<proteinExistence type="predicted"/>
<keyword evidence="3" id="KW-1185">Reference proteome</keyword>
<dbReference type="Proteomes" id="UP000625711">
    <property type="component" value="Unassembled WGS sequence"/>
</dbReference>
<name>A0A834MLV0_RHYFE</name>
<feature type="chain" id="PRO_5032346306" evidence="1">
    <location>
        <begin position="20"/>
        <end position="121"/>
    </location>
</feature>
<comment type="caution">
    <text evidence="2">The sequence shown here is derived from an EMBL/GenBank/DDBJ whole genome shotgun (WGS) entry which is preliminary data.</text>
</comment>
<organism evidence="2 3">
    <name type="scientific">Rhynchophorus ferrugineus</name>
    <name type="common">Red palm weevil</name>
    <name type="synonym">Curculio ferrugineus</name>
    <dbReference type="NCBI Taxonomy" id="354439"/>
    <lineage>
        <taxon>Eukaryota</taxon>
        <taxon>Metazoa</taxon>
        <taxon>Ecdysozoa</taxon>
        <taxon>Arthropoda</taxon>
        <taxon>Hexapoda</taxon>
        <taxon>Insecta</taxon>
        <taxon>Pterygota</taxon>
        <taxon>Neoptera</taxon>
        <taxon>Endopterygota</taxon>
        <taxon>Coleoptera</taxon>
        <taxon>Polyphaga</taxon>
        <taxon>Cucujiformia</taxon>
        <taxon>Curculionidae</taxon>
        <taxon>Dryophthorinae</taxon>
        <taxon>Rhynchophorus</taxon>
    </lineage>
</organism>
<dbReference type="EMBL" id="JAACXV010000001">
    <property type="protein sequence ID" value="KAF7287936.1"/>
    <property type="molecule type" value="Genomic_DNA"/>
</dbReference>
<reference evidence="2" key="1">
    <citation type="submission" date="2020-08" db="EMBL/GenBank/DDBJ databases">
        <title>Genome sequencing and assembly of the red palm weevil Rhynchophorus ferrugineus.</title>
        <authorList>
            <person name="Dias G.B."/>
            <person name="Bergman C.M."/>
            <person name="Manee M."/>
        </authorList>
    </citation>
    <scope>NUCLEOTIDE SEQUENCE</scope>
    <source>
        <strain evidence="2">AA-2017</strain>
        <tissue evidence="2">Whole larva</tissue>
    </source>
</reference>
<sequence length="121" mass="13206">MKSILLLALLSVLQSATNPLPMKKDQQTAGTDDLKASPSSSIHYTVGASLSNSNFDQAKSPLRSTVLQHVKIIPASGIHIPVDALFSQDQIRQNSNFVIYPDYLILKDPSKSSIAGVFYYK</sequence>
<evidence type="ECO:0000313" key="3">
    <source>
        <dbReference type="Proteomes" id="UP000625711"/>
    </source>
</evidence>
<gene>
    <name evidence="2" type="ORF">GWI33_000001</name>
</gene>
<feature type="signal peptide" evidence="1">
    <location>
        <begin position="1"/>
        <end position="19"/>
    </location>
</feature>
<evidence type="ECO:0000313" key="2">
    <source>
        <dbReference type="EMBL" id="KAF7287936.1"/>
    </source>
</evidence>
<evidence type="ECO:0000256" key="1">
    <source>
        <dbReference type="SAM" id="SignalP"/>
    </source>
</evidence>
<keyword evidence="1" id="KW-0732">Signal</keyword>
<dbReference type="AlphaFoldDB" id="A0A834MLV0"/>